<gene>
    <name evidence="2" type="ORF">SBRY_10584</name>
</gene>
<dbReference type="Proteomes" id="UP001153328">
    <property type="component" value="Unassembled WGS sequence"/>
</dbReference>
<protein>
    <submittedName>
        <fullName evidence="2">Uncharacterized protein</fullName>
    </submittedName>
</protein>
<comment type="caution">
    <text evidence="2">The sequence shown here is derived from an EMBL/GenBank/DDBJ whole genome shotgun (WGS) entry which is preliminary data.</text>
</comment>
<organism evidence="2 3">
    <name type="scientific">Actinacidiphila bryophytorum</name>
    <dbReference type="NCBI Taxonomy" id="1436133"/>
    <lineage>
        <taxon>Bacteria</taxon>
        <taxon>Bacillati</taxon>
        <taxon>Actinomycetota</taxon>
        <taxon>Actinomycetes</taxon>
        <taxon>Kitasatosporales</taxon>
        <taxon>Streptomycetaceae</taxon>
        <taxon>Actinacidiphila</taxon>
    </lineage>
</organism>
<evidence type="ECO:0000256" key="1">
    <source>
        <dbReference type="SAM" id="MobiDB-lite"/>
    </source>
</evidence>
<keyword evidence="3" id="KW-1185">Reference proteome</keyword>
<feature type="region of interest" description="Disordered" evidence="1">
    <location>
        <begin position="1"/>
        <end position="37"/>
    </location>
</feature>
<dbReference type="AlphaFoldDB" id="A0A9W4E6I9"/>
<feature type="compositionally biased region" description="Polar residues" evidence="1">
    <location>
        <begin position="1"/>
        <end position="18"/>
    </location>
</feature>
<evidence type="ECO:0000313" key="3">
    <source>
        <dbReference type="Proteomes" id="UP001153328"/>
    </source>
</evidence>
<reference evidence="2" key="1">
    <citation type="submission" date="2021-06" db="EMBL/GenBank/DDBJ databases">
        <authorList>
            <person name="Arsene-Ploetze F."/>
        </authorList>
    </citation>
    <scope>NUCLEOTIDE SEQUENCE</scope>
    <source>
        <strain evidence="2">SBRY1</strain>
    </source>
</reference>
<evidence type="ECO:0000313" key="2">
    <source>
        <dbReference type="EMBL" id="CAG7603048.1"/>
    </source>
</evidence>
<accession>A0A9W4E6I9</accession>
<name>A0A9W4E6I9_9ACTN</name>
<proteinExistence type="predicted"/>
<dbReference type="RefSeq" id="WP_205047997.1">
    <property type="nucleotide sequence ID" value="NZ_CAJVAX010000001.1"/>
</dbReference>
<sequence length="63" mass="6025">MSDAGETTGSGAYGTSPSAGDLSVATVIPDRGGSTLGGAADAAVLRRLLPSGRSEGPGFNSSI</sequence>
<dbReference type="EMBL" id="CAJVAX010000001">
    <property type="protein sequence ID" value="CAG7603048.1"/>
    <property type="molecule type" value="Genomic_DNA"/>
</dbReference>